<name>A0A8X6SWH6_TRICX</name>
<evidence type="ECO:0000256" key="1">
    <source>
        <dbReference type="SAM" id="MobiDB-lite"/>
    </source>
</evidence>
<feature type="region of interest" description="Disordered" evidence="1">
    <location>
        <begin position="30"/>
        <end position="49"/>
    </location>
</feature>
<gene>
    <name evidence="2" type="ORF">TNCV_4224991</name>
</gene>
<organism evidence="2 3">
    <name type="scientific">Trichonephila clavipes</name>
    <name type="common">Golden silk orbweaver</name>
    <name type="synonym">Nephila clavipes</name>
    <dbReference type="NCBI Taxonomy" id="2585209"/>
    <lineage>
        <taxon>Eukaryota</taxon>
        <taxon>Metazoa</taxon>
        <taxon>Ecdysozoa</taxon>
        <taxon>Arthropoda</taxon>
        <taxon>Chelicerata</taxon>
        <taxon>Arachnida</taxon>
        <taxon>Araneae</taxon>
        <taxon>Araneomorphae</taxon>
        <taxon>Entelegynae</taxon>
        <taxon>Araneoidea</taxon>
        <taxon>Nephilidae</taxon>
        <taxon>Trichonephila</taxon>
    </lineage>
</organism>
<comment type="caution">
    <text evidence="2">The sequence shown here is derived from an EMBL/GenBank/DDBJ whole genome shotgun (WGS) entry which is preliminary data.</text>
</comment>
<dbReference type="EMBL" id="BMAU01021351">
    <property type="protein sequence ID" value="GFY19135.1"/>
    <property type="molecule type" value="Genomic_DNA"/>
</dbReference>
<reference evidence="2" key="1">
    <citation type="submission" date="2020-08" db="EMBL/GenBank/DDBJ databases">
        <title>Multicomponent nature underlies the extraordinary mechanical properties of spider dragline silk.</title>
        <authorList>
            <person name="Kono N."/>
            <person name="Nakamura H."/>
            <person name="Mori M."/>
            <person name="Yoshida Y."/>
            <person name="Ohtoshi R."/>
            <person name="Malay A.D."/>
            <person name="Moran D.A.P."/>
            <person name="Tomita M."/>
            <person name="Numata K."/>
            <person name="Arakawa K."/>
        </authorList>
    </citation>
    <scope>NUCLEOTIDE SEQUENCE</scope>
</reference>
<dbReference type="AlphaFoldDB" id="A0A8X6SWH6"/>
<dbReference type="Proteomes" id="UP000887159">
    <property type="component" value="Unassembled WGS sequence"/>
</dbReference>
<sequence>MLFLKCSDMILRSLRRSGAPMEMCKHQAITRSTAEKNPEGSELTKNGRQNYRQVAKRVTKNDANLALSPRFLQVPIESPL</sequence>
<proteinExistence type="predicted"/>
<evidence type="ECO:0000313" key="3">
    <source>
        <dbReference type="Proteomes" id="UP000887159"/>
    </source>
</evidence>
<protein>
    <submittedName>
        <fullName evidence="2">Uncharacterized protein</fullName>
    </submittedName>
</protein>
<accession>A0A8X6SWH6</accession>
<evidence type="ECO:0000313" key="2">
    <source>
        <dbReference type="EMBL" id="GFY19135.1"/>
    </source>
</evidence>
<keyword evidence="3" id="KW-1185">Reference proteome</keyword>